<keyword evidence="10" id="KW-0378">Hydrolase</keyword>
<dbReference type="GO" id="GO:0006032">
    <property type="term" value="P:chitin catabolic process"/>
    <property type="evidence" value="ECO:0007669"/>
    <property type="project" value="InterPro"/>
</dbReference>
<dbReference type="Gene3D" id="3.30.60.10">
    <property type="entry name" value="Endochitinase-like"/>
    <property type="match status" value="1"/>
</dbReference>
<keyword evidence="3" id="KW-0611">Plant defense</keyword>
<evidence type="ECO:0000256" key="1">
    <source>
        <dbReference type="ARBA" id="ARBA00022669"/>
    </source>
</evidence>
<evidence type="ECO:0000256" key="2">
    <source>
        <dbReference type="ARBA" id="ARBA00022729"/>
    </source>
</evidence>
<dbReference type="Proteomes" id="UP000237000">
    <property type="component" value="Unassembled WGS sequence"/>
</dbReference>
<dbReference type="Gene3D" id="1.10.530.10">
    <property type="match status" value="1"/>
</dbReference>
<keyword evidence="11" id="KW-1185">Reference proteome</keyword>
<evidence type="ECO:0000256" key="6">
    <source>
        <dbReference type="PIRSR" id="PIRSR001060-2"/>
    </source>
</evidence>
<sequence length="303" mass="32866">MRYLCSIALLLLLKITYTAAVQCGRGAGGALCPNGYCCSIYGRCGNTWDYCQPGKCQSQCHTPSPPPPHDAPVADIISSDLFEEMLSHRNDPLCERQQFYTYDAFIAAANRFPSFGTTGDLSTRKREVAAFLAQTSHETTAKIGPVFQANNIMGGDPSKSVSNNYNYGPAGEALGVDLLSEPDLVATNATLSFETALWFWMTLQNQKPSCHDIITGAWRPTAADVAAGRLPGYGLTTNVINGELECGHGFDERMKDRVGFYKRSCKLLGVSPGKNVDCAHQRPFSFGVTNPISDGPLKMSVDQ</sequence>
<dbReference type="InterPro" id="IPR036861">
    <property type="entry name" value="Endochitinase-like_sf"/>
</dbReference>
<dbReference type="SMART" id="SM00270">
    <property type="entry name" value="ChtBD1"/>
    <property type="match status" value="1"/>
</dbReference>
<dbReference type="GO" id="GO:0050832">
    <property type="term" value="P:defense response to fungus"/>
    <property type="evidence" value="ECO:0007669"/>
    <property type="project" value="TreeGrafter"/>
</dbReference>
<dbReference type="AlphaFoldDB" id="A0A2P5EAX5"/>
<dbReference type="PROSITE" id="PS00773">
    <property type="entry name" value="CHITINASE_19_1"/>
    <property type="match status" value="1"/>
</dbReference>
<dbReference type="InterPro" id="IPR001002">
    <property type="entry name" value="Chitin-bd_1"/>
</dbReference>
<dbReference type="GO" id="GO:0005975">
    <property type="term" value="P:carbohydrate metabolic process"/>
    <property type="evidence" value="ECO:0007669"/>
    <property type="project" value="InterPro"/>
</dbReference>
<dbReference type="PROSITE" id="PS00026">
    <property type="entry name" value="CHIT_BIND_I_1"/>
    <property type="match status" value="1"/>
</dbReference>
<dbReference type="GO" id="GO:0016998">
    <property type="term" value="P:cell wall macromolecule catabolic process"/>
    <property type="evidence" value="ECO:0007669"/>
    <property type="project" value="InterPro"/>
</dbReference>
<feature type="disulfide bond" evidence="6">
    <location>
        <begin position="246"/>
        <end position="278"/>
    </location>
</feature>
<feature type="signal peptide" evidence="8">
    <location>
        <begin position="1"/>
        <end position="20"/>
    </location>
</feature>
<dbReference type="Pfam" id="PF00182">
    <property type="entry name" value="Glyco_hydro_19"/>
    <property type="match status" value="2"/>
</dbReference>
<dbReference type="PANTHER" id="PTHR22595:SF79">
    <property type="entry name" value="CHITINASE 12"/>
    <property type="match status" value="1"/>
</dbReference>
<feature type="domain" description="Chitin-binding type-1" evidence="9">
    <location>
        <begin position="20"/>
        <end position="62"/>
    </location>
</feature>
<evidence type="ECO:0000256" key="7">
    <source>
        <dbReference type="PROSITE-ProRule" id="PRU00261"/>
    </source>
</evidence>
<accession>A0A2P5EAX5</accession>
<dbReference type="EMBL" id="JXTC01000189">
    <property type="protein sequence ID" value="PON82707.1"/>
    <property type="molecule type" value="Genomic_DNA"/>
</dbReference>
<keyword evidence="4 6" id="KW-1015">Disulfide bond</keyword>
<evidence type="ECO:0000256" key="8">
    <source>
        <dbReference type="SAM" id="SignalP"/>
    </source>
</evidence>
<dbReference type="InParanoid" id="A0A2P5EAX5"/>
<dbReference type="SUPFAM" id="SSF53955">
    <property type="entry name" value="Lysozyme-like"/>
    <property type="match status" value="1"/>
</dbReference>
<proteinExistence type="predicted"/>
<dbReference type="PANTHER" id="PTHR22595">
    <property type="entry name" value="CHITINASE-RELATED"/>
    <property type="match status" value="1"/>
</dbReference>
<evidence type="ECO:0000256" key="4">
    <source>
        <dbReference type="ARBA" id="ARBA00023157"/>
    </source>
</evidence>
<evidence type="ECO:0000256" key="3">
    <source>
        <dbReference type="ARBA" id="ARBA00022821"/>
    </source>
</evidence>
<keyword evidence="2 8" id="KW-0732">Signal</keyword>
<dbReference type="SUPFAM" id="SSF57016">
    <property type="entry name" value="Plant lectins/antimicrobial peptides"/>
    <property type="match status" value="1"/>
</dbReference>
<dbReference type="CDD" id="cd06921">
    <property type="entry name" value="ChtBD1_GH19_hevein"/>
    <property type="match status" value="1"/>
</dbReference>
<evidence type="ECO:0000313" key="11">
    <source>
        <dbReference type="Proteomes" id="UP000237000"/>
    </source>
</evidence>
<feature type="disulfide bond" evidence="6 7">
    <location>
        <begin position="23"/>
        <end position="38"/>
    </location>
</feature>
<keyword evidence="1 7" id="KW-0147">Chitin-binding</keyword>
<dbReference type="STRING" id="63057.A0A2P5EAX5"/>
<dbReference type="PROSITE" id="PS50941">
    <property type="entry name" value="CHIT_BIND_I_2"/>
    <property type="match status" value="1"/>
</dbReference>
<dbReference type="CDD" id="cd00325">
    <property type="entry name" value="chitinase_GH19"/>
    <property type="match status" value="1"/>
</dbReference>
<reference evidence="11" key="1">
    <citation type="submission" date="2016-06" db="EMBL/GenBank/DDBJ databases">
        <title>Parallel loss of symbiosis genes in relatives of nitrogen-fixing non-legume Parasponia.</title>
        <authorList>
            <person name="Van Velzen R."/>
            <person name="Holmer R."/>
            <person name="Bu F."/>
            <person name="Rutten L."/>
            <person name="Van Zeijl A."/>
            <person name="Liu W."/>
            <person name="Santuari L."/>
            <person name="Cao Q."/>
            <person name="Sharma T."/>
            <person name="Shen D."/>
            <person name="Roswanjaya Y."/>
            <person name="Wardhani T."/>
            <person name="Kalhor M.S."/>
            <person name="Jansen J."/>
            <person name="Van den Hoogen J."/>
            <person name="Gungor B."/>
            <person name="Hartog M."/>
            <person name="Hontelez J."/>
            <person name="Verver J."/>
            <person name="Yang W.-C."/>
            <person name="Schijlen E."/>
            <person name="Repin R."/>
            <person name="Schilthuizen M."/>
            <person name="Schranz E."/>
            <person name="Heidstra R."/>
            <person name="Miyata K."/>
            <person name="Fedorova E."/>
            <person name="Kohlen W."/>
            <person name="Bisseling T."/>
            <person name="Smit S."/>
            <person name="Geurts R."/>
        </authorList>
    </citation>
    <scope>NUCLEOTIDE SEQUENCE [LARGE SCALE GENOMIC DNA]</scope>
    <source>
        <strain evidence="11">cv. RG33-2</strain>
    </source>
</reference>
<dbReference type="InterPro" id="IPR000726">
    <property type="entry name" value="Glyco_hydro_19_cat"/>
</dbReference>
<feature type="active site" description="Proton donor" evidence="5">
    <location>
        <position position="138"/>
    </location>
</feature>
<dbReference type="OrthoDB" id="5985073at2759"/>
<dbReference type="PROSITE" id="PS00774">
    <property type="entry name" value="CHITINASE_19_2"/>
    <property type="match status" value="1"/>
</dbReference>
<dbReference type="InterPro" id="IPR016283">
    <property type="entry name" value="Glyco_hydro_19"/>
</dbReference>
<evidence type="ECO:0000256" key="5">
    <source>
        <dbReference type="PIRSR" id="PIRSR001060-1"/>
    </source>
</evidence>
<feature type="disulfide bond" evidence="6 7">
    <location>
        <begin position="32"/>
        <end position="44"/>
    </location>
</feature>
<evidence type="ECO:0000259" key="9">
    <source>
        <dbReference type="PROSITE" id="PS50941"/>
    </source>
</evidence>
<dbReference type="GO" id="GO:0004568">
    <property type="term" value="F:chitinase activity"/>
    <property type="evidence" value="ECO:0007669"/>
    <property type="project" value="InterPro"/>
</dbReference>
<dbReference type="PIRSF" id="PIRSF001060">
    <property type="entry name" value="Endochitinase"/>
    <property type="match status" value="1"/>
</dbReference>
<organism evidence="10 11">
    <name type="scientific">Trema orientale</name>
    <name type="common">Charcoal tree</name>
    <name type="synonym">Celtis orientalis</name>
    <dbReference type="NCBI Taxonomy" id="63057"/>
    <lineage>
        <taxon>Eukaryota</taxon>
        <taxon>Viridiplantae</taxon>
        <taxon>Streptophyta</taxon>
        <taxon>Embryophyta</taxon>
        <taxon>Tracheophyta</taxon>
        <taxon>Spermatophyta</taxon>
        <taxon>Magnoliopsida</taxon>
        <taxon>eudicotyledons</taxon>
        <taxon>Gunneridae</taxon>
        <taxon>Pentapetalae</taxon>
        <taxon>rosids</taxon>
        <taxon>fabids</taxon>
        <taxon>Rosales</taxon>
        <taxon>Cannabaceae</taxon>
        <taxon>Trema</taxon>
    </lineage>
</organism>
<dbReference type="InterPro" id="IPR018371">
    <property type="entry name" value="Chitin-binding_1_CS"/>
</dbReference>
<protein>
    <submittedName>
        <fullName evidence="10">Glycoside hydrolase</fullName>
    </submittedName>
</protein>
<gene>
    <name evidence="10" type="ORF">TorRG33x02_214830</name>
</gene>
<dbReference type="GO" id="GO:0008061">
    <property type="term" value="F:chitin binding"/>
    <property type="evidence" value="ECO:0007669"/>
    <property type="project" value="UniProtKB-UniRule"/>
</dbReference>
<comment type="caution">
    <text evidence="10">The sequence shown here is derived from an EMBL/GenBank/DDBJ whole genome shotgun (WGS) entry which is preliminary data.</text>
</comment>
<feature type="disulfide bond" evidence="6 7">
    <location>
        <begin position="56"/>
        <end position="60"/>
    </location>
</feature>
<feature type="disulfide bond" evidence="6 7">
    <location>
        <begin position="37"/>
        <end position="51"/>
    </location>
</feature>
<name>A0A2P5EAX5_TREOI</name>
<feature type="chain" id="PRO_5015144703" evidence="8">
    <location>
        <begin position="21"/>
        <end position="303"/>
    </location>
</feature>
<dbReference type="Pfam" id="PF00187">
    <property type="entry name" value="Chitin_bind_1"/>
    <property type="match status" value="1"/>
</dbReference>
<evidence type="ECO:0000313" key="10">
    <source>
        <dbReference type="EMBL" id="PON82707.1"/>
    </source>
</evidence>
<dbReference type="InterPro" id="IPR023346">
    <property type="entry name" value="Lysozyme-like_dom_sf"/>
</dbReference>